<dbReference type="OrthoDB" id="7428387at2"/>
<name>A0A161LMZ3_9ACTN</name>
<dbReference type="STRING" id="161355.PS9374_04510"/>
<dbReference type="AlphaFoldDB" id="A0A161LMZ3"/>
<proteinExistence type="predicted"/>
<evidence type="ECO:0000313" key="2">
    <source>
        <dbReference type="Proteomes" id="UP000077701"/>
    </source>
</evidence>
<evidence type="ECO:0000313" key="1">
    <source>
        <dbReference type="EMBL" id="GAT68845.1"/>
    </source>
</evidence>
<dbReference type="RefSeq" id="WP_068899740.1">
    <property type="nucleotide sequence ID" value="NZ_BDCX01000011.1"/>
</dbReference>
<comment type="caution">
    <text evidence="1">The sequence shown here is derived from an EMBL/GenBank/DDBJ whole genome shotgun (WGS) entry which is preliminary data.</text>
</comment>
<keyword evidence="2" id="KW-1185">Reference proteome</keyword>
<reference evidence="1 2" key="1">
    <citation type="journal article" date="2016" name="Genome Announc.">
        <title>Draft Genome Sequence of Planomonospora sphaerica JCM9374, a Rare Actinomycete.</title>
        <authorList>
            <person name="Dohra H."/>
            <person name="Suzuki T."/>
            <person name="Inoue Y."/>
            <person name="Kodani S."/>
        </authorList>
    </citation>
    <scope>NUCLEOTIDE SEQUENCE [LARGE SCALE GENOMIC DNA]</scope>
    <source>
        <strain evidence="1 2">JCM 9374</strain>
    </source>
</reference>
<protein>
    <submittedName>
        <fullName evidence="1">Uncharacterized protein</fullName>
    </submittedName>
</protein>
<reference evidence="2" key="2">
    <citation type="submission" date="2016-04" db="EMBL/GenBank/DDBJ databases">
        <title>Planomonospora sphaerica JCM9374 whole genome shotgun sequence.</title>
        <authorList>
            <person name="Suzuki T."/>
            <person name="Dohra H."/>
            <person name="Kodani S."/>
        </authorList>
    </citation>
    <scope>NUCLEOTIDE SEQUENCE [LARGE SCALE GENOMIC DNA]</scope>
    <source>
        <strain evidence="2">JCM 9374</strain>
    </source>
</reference>
<accession>A0A161LMZ3</accession>
<organism evidence="1 2">
    <name type="scientific">Planomonospora sphaerica</name>
    <dbReference type="NCBI Taxonomy" id="161355"/>
    <lineage>
        <taxon>Bacteria</taxon>
        <taxon>Bacillati</taxon>
        <taxon>Actinomycetota</taxon>
        <taxon>Actinomycetes</taxon>
        <taxon>Streptosporangiales</taxon>
        <taxon>Streptosporangiaceae</taxon>
        <taxon>Planomonospora</taxon>
    </lineage>
</organism>
<dbReference type="EMBL" id="BDCX01000011">
    <property type="protein sequence ID" value="GAT68845.1"/>
    <property type="molecule type" value="Genomic_DNA"/>
</dbReference>
<sequence length="113" mass="12430">MACTPLAPDVVTPAPDAGYVVVADEVTGQWAARWSGRLTAKDVIRLSAVRPRRDVTVTWWAGRDDWGFTVTAADPATLAKACDRWHRLAQQTRQRPVQVRDLPAWPLPSGQVG</sequence>
<dbReference type="Proteomes" id="UP000077701">
    <property type="component" value="Unassembled WGS sequence"/>
</dbReference>
<gene>
    <name evidence="1" type="ORF">PS9374_04510</name>
</gene>